<proteinExistence type="predicted"/>
<keyword evidence="2" id="KW-1185">Reference proteome</keyword>
<protein>
    <submittedName>
        <fullName evidence="1">Uncharacterized protein</fullName>
    </submittedName>
</protein>
<reference evidence="1 2" key="1">
    <citation type="submission" date="2018-06" db="EMBL/GenBank/DDBJ databases">
        <title>Comparative genomics reveals the genomic features of Rhizophagus irregularis, R. cerebriforme, R. diaphanum and Gigaspora rosea, and their symbiotic lifestyle signature.</title>
        <authorList>
            <person name="Morin E."/>
            <person name="San Clemente H."/>
            <person name="Chen E.C.H."/>
            <person name="De La Providencia I."/>
            <person name="Hainaut M."/>
            <person name="Kuo A."/>
            <person name="Kohler A."/>
            <person name="Murat C."/>
            <person name="Tang N."/>
            <person name="Roy S."/>
            <person name="Loubradou J."/>
            <person name="Henrissat B."/>
            <person name="Grigoriev I.V."/>
            <person name="Corradi N."/>
            <person name="Roux C."/>
            <person name="Martin F.M."/>
        </authorList>
    </citation>
    <scope>NUCLEOTIDE SEQUENCE [LARGE SCALE GENOMIC DNA]</scope>
    <source>
        <strain evidence="1 2">DAOM 194757</strain>
    </source>
</reference>
<evidence type="ECO:0000313" key="1">
    <source>
        <dbReference type="EMBL" id="RIB19364.1"/>
    </source>
</evidence>
<dbReference type="EMBL" id="QKWP01000479">
    <property type="protein sequence ID" value="RIB19364.1"/>
    <property type="molecule type" value="Genomic_DNA"/>
</dbReference>
<dbReference type="PANTHER" id="PTHR45786">
    <property type="entry name" value="DNA BINDING PROTEIN-LIKE"/>
    <property type="match status" value="1"/>
</dbReference>
<accession>A0A397VA39</accession>
<comment type="caution">
    <text evidence="1">The sequence shown here is derived from an EMBL/GenBank/DDBJ whole genome shotgun (WGS) entry which is preliminary data.</text>
</comment>
<name>A0A397VA39_9GLOM</name>
<dbReference type="PANTHER" id="PTHR45786:SF80">
    <property type="entry name" value="HELITRON HELICASE-LIKE DOMAIN-CONTAINING PROTEIN"/>
    <property type="match status" value="1"/>
</dbReference>
<sequence length="97" mass="11193">FCCNDGKIRLVNTETPAALKDLFTRMDIIGYDFRNNIQAYNNLFAFISLGVHLDQQFANGKNGIYTFRAQGSMYHVIGFFLSPAEYSPKYLQLYIYD</sequence>
<dbReference type="STRING" id="44941.A0A397VA39"/>
<dbReference type="AlphaFoldDB" id="A0A397VA39"/>
<feature type="non-terminal residue" evidence="1">
    <location>
        <position position="1"/>
    </location>
</feature>
<dbReference type="OrthoDB" id="2431500at2759"/>
<gene>
    <name evidence="1" type="ORF">C2G38_1892905</name>
</gene>
<organism evidence="1 2">
    <name type="scientific">Gigaspora rosea</name>
    <dbReference type="NCBI Taxonomy" id="44941"/>
    <lineage>
        <taxon>Eukaryota</taxon>
        <taxon>Fungi</taxon>
        <taxon>Fungi incertae sedis</taxon>
        <taxon>Mucoromycota</taxon>
        <taxon>Glomeromycotina</taxon>
        <taxon>Glomeromycetes</taxon>
        <taxon>Diversisporales</taxon>
        <taxon>Gigasporaceae</taxon>
        <taxon>Gigaspora</taxon>
    </lineage>
</organism>
<evidence type="ECO:0000313" key="2">
    <source>
        <dbReference type="Proteomes" id="UP000266673"/>
    </source>
</evidence>
<feature type="non-terminal residue" evidence="1">
    <location>
        <position position="97"/>
    </location>
</feature>
<dbReference type="Proteomes" id="UP000266673">
    <property type="component" value="Unassembled WGS sequence"/>
</dbReference>